<dbReference type="AlphaFoldDB" id="A0A7W7RND9"/>
<accession>A0A7W7RND9</accession>
<dbReference type="EMBL" id="JACHJT010000002">
    <property type="protein sequence ID" value="MBB4935166.1"/>
    <property type="molecule type" value="Genomic_DNA"/>
</dbReference>
<evidence type="ECO:0000313" key="1">
    <source>
        <dbReference type="EMBL" id="MBB4935166.1"/>
    </source>
</evidence>
<reference evidence="1 2" key="1">
    <citation type="submission" date="2020-08" db="EMBL/GenBank/DDBJ databases">
        <title>Sequencing the genomes of 1000 actinobacteria strains.</title>
        <authorList>
            <person name="Klenk H.-P."/>
        </authorList>
    </citation>
    <scope>NUCLEOTIDE SEQUENCE [LARGE SCALE GENOMIC DNA]</scope>
    <source>
        <strain evidence="1 2">DSM 102030</strain>
    </source>
</reference>
<gene>
    <name evidence="1" type="ORF">F4561_006060</name>
</gene>
<organism evidence="1 2">
    <name type="scientific">Lipingzhangella halophila</name>
    <dbReference type="NCBI Taxonomy" id="1783352"/>
    <lineage>
        <taxon>Bacteria</taxon>
        <taxon>Bacillati</taxon>
        <taxon>Actinomycetota</taxon>
        <taxon>Actinomycetes</taxon>
        <taxon>Streptosporangiales</taxon>
        <taxon>Nocardiopsidaceae</taxon>
        <taxon>Lipingzhangella</taxon>
    </lineage>
</organism>
<name>A0A7W7RND9_9ACTN</name>
<dbReference type="Proteomes" id="UP000523007">
    <property type="component" value="Unassembled WGS sequence"/>
</dbReference>
<sequence length="35" mass="3968">MPLLAITKDSLAEYAKLEKLAAARDPRARTIRIDR</sequence>
<keyword evidence="2" id="KW-1185">Reference proteome</keyword>
<comment type="caution">
    <text evidence="1">The sequence shown here is derived from an EMBL/GenBank/DDBJ whole genome shotgun (WGS) entry which is preliminary data.</text>
</comment>
<protein>
    <submittedName>
        <fullName evidence="1">Uncharacterized protein</fullName>
    </submittedName>
</protein>
<proteinExistence type="predicted"/>
<evidence type="ECO:0000313" key="2">
    <source>
        <dbReference type="Proteomes" id="UP000523007"/>
    </source>
</evidence>